<feature type="domain" description="Lcl C-terminal" evidence="1">
    <location>
        <begin position="49"/>
        <end position="131"/>
    </location>
</feature>
<evidence type="ECO:0000313" key="3">
    <source>
        <dbReference type="Proteomes" id="UP000580517"/>
    </source>
</evidence>
<keyword evidence="3" id="KW-1185">Reference proteome</keyword>
<proteinExistence type="predicted"/>
<comment type="caution">
    <text evidence="2">The sequence shown here is derived from an EMBL/GenBank/DDBJ whole genome shotgun (WGS) entry which is preliminary data.</text>
</comment>
<dbReference type="RefSeq" id="WP_129971411.1">
    <property type="nucleotide sequence ID" value="NZ_JACCEW010000008.1"/>
</dbReference>
<protein>
    <submittedName>
        <fullName evidence="2">DUF1566 domain-containing protein</fullName>
    </submittedName>
</protein>
<evidence type="ECO:0000313" key="2">
    <source>
        <dbReference type="EMBL" id="NYT38910.1"/>
    </source>
</evidence>
<organism evidence="2 3">
    <name type="scientific">Allopusillimonas soli</name>
    <dbReference type="NCBI Taxonomy" id="659016"/>
    <lineage>
        <taxon>Bacteria</taxon>
        <taxon>Pseudomonadati</taxon>
        <taxon>Pseudomonadota</taxon>
        <taxon>Betaproteobacteria</taxon>
        <taxon>Burkholderiales</taxon>
        <taxon>Alcaligenaceae</taxon>
        <taxon>Allopusillimonas</taxon>
    </lineage>
</organism>
<dbReference type="InterPro" id="IPR011460">
    <property type="entry name" value="Lcl_C"/>
</dbReference>
<name>A0A853FJK1_9BURK</name>
<dbReference type="EMBL" id="JACCEW010000008">
    <property type="protein sequence ID" value="NYT38910.1"/>
    <property type="molecule type" value="Genomic_DNA"/>
</dbReference>
<sequence length="138" mass="15752">MTAATETQIPAIGQPWPEQGGTYVGSLMKDGQLHHLVEPGGVQFDIEDVTFRNAAEAVQAKGEINGHNDWRVPDQRELMLAYINVPGQFDKEDWYWTSAQYSEYLAWAFGFENGNVGNWHKYNEFRVRPFRSIIDSSL</sequence>
<gene>
    <name evidence="2" type="ORF">H0A68_18700</name>
</gene>
<dbReference type="Pfam" id="PF07603">
    <property type="entry name" value="Lcl_C"/>
    <property type="match status" value="1"/>
</dbReference>
<evidence type="ECO:0000259" key="1">
    <source>
        <dbReference type="Pfam" id="PF07603"/>
    </source>
</evidence>
<dbReference type="OrthoDB" id="7349818at2"/>
<accession>A0A853FJK1</accession>
<reference evidence="2 3" key="1">
    <citation type="submission" date="2020-07" db="EMBL/GenBank/DDBJ databases">
        <title>Taxonomic revisions and descriptions of new bacterial species based on genomic comparisons in the high-G+C-content subgroup of the family Alcaligenaceae.</title>
        <authorList>
            <person name="Szabo A."/>
            <person name="Felfoldi T."/>
        </authorList>
    </citation>
    <scope>NUCLEOTIDE SEQUENCE [LARGE SCALE GENOMIC DNA]</scope>
    <source>
        <strain evidence="2 3">DSM 25264</strain>
    </source>
</reference>
<dbReference type="Proteomes" id="UP000580517">
    <property type="component" value="Unassembled WGS sequence"/>
</dbReference>
<dbReference type="AlphaFoldDB" id="A0A853FJK1"/>